<protein>
    <recommendedName>
        <fullName evidence="1">J domain-containing protein</fullName>
    </recommendedName>
</protein>
<feature type="domain" description="J" evidence="1">
    <location>
        <begin position="51"/>
        <end position="124"/>
    </location>
</feature>
<dbReference type="Proteomes" id="UP000799776">
    <property type="component" value="Unassembled WGS sequence"/>
</dbReference>
<comment type="caution">
    <text evidence="2">The sequence shown here is derived from an EMBL/GenBank/DDBJ whole genome shotgun (WGS) entry which is preliminary data.</text>
</comment>
<organism evidence="2 3">
    <name type="scientific">Saccharata proteae CBS 121410</name>
    <dbReference type="NCBI Taxonomy" id="1314787"/>
    <lineage>
        <taxon>Eukaryota</taxon>
        <taxon>Fungi</taxon>
        <taxon>Dikarya</taxon>
        <taxon>Ascomycota</taxon>
        <taxon>Pezizomycotina</taxon>
        <taxon>Dothideomycetes</taxon>
        <taxon>Dothideomycetes incertae sedis</taxon>
        <taxon>Botryosphaeriales</taxon>
        <taxon>Saccharataceae</taxon>
        <taxon>Saccharata</taxon>
    </lineage>
</organism>
<dbReference type="SUPFAM" id="SSF46565">
    <property type="entry name" value="Chaperone J-domain"/>
    <property type="match status" value="1"/>
</dbReference>
<dbReference type="PRINTS" id="PR00625">
    <property type="entry name" value="JDOMAIN"/>
</dbReference>
<dbReference type="PANTHER" id="PTHR24074">
    <property type="entry name" value="CO-CHAPERONE PROTEIN DJLA"/>
    <property type="match status" value="1"/>
</dbReference>
<dbReference type="EMBL" id="ML978721">
    <property type="protein sequence ID" value="KAF2087175.1"/>
    <property type="molecule type" value="Genomic_DNA"/>
</dbReference>
<dbReference type="OrthoDB" id="445556at2759"/>
<evidence type="ECO:0000313" key="3">
    <source>
        <dbReference type="Proteomes" id="UP000799776"/>
    </source>
</evidence>
<dbReference type="PROSITE" id="PS50076">
    <property type="entry name" value="DNAJ_2"/>
    <property type="match status" value="1"/>
</dbReference>
<evidence type="ECO:0000313" key="2">
    <source>
        <dbReference type="EMBL" id="KAF2087175.1"/>
    </source>
</evidence>
<dbReference type="CDD" id="cd06257">
    <property type="entry name" value="DnaJ"/>
    <property type="match status" value="1"/>
</dbReference>
<name>A0A9P4HSH4_9PEZI</name>
<dbReference type="InterPro" id="IPR036869">
    <property type="entry name" value="J_dom_sf"/>
</dbReference>
<sequence>MAVDDVLQPRTRPPSTAYRRYASIAGEPLSNDGGAAEFPWPENYHPHPFPTPYQIFSLKKGAPYSKRRFYELVKIYHPDRNNSDSDIRPSVCSHDVRTERYRLIVAAHTILSDPAKRTAYDRYGAGWGSAREINAPDIERASWKPGQDPTHNATWEDWERWYERDKKSDQHPIFASNGAFIACVAIGALCGIVGQATRAGNFSNSIIEQRDMVHSQSSQDLKKARQMAVSYNDREARIQSFLRHRDADTHAEEAYRRLLPAPEVCSSEGVSGR</sequence>
<proteinExistence type="predicted"/>
<dbReference type="SMART" id="SM00271">
    <property type="entry name" value="DnaJ"/>
    <property type="match status" value="1"/>
</dbReference>
<dbReference type="Pfam" id="PF00226">
    <property type="entry name" value="DnaJ"/>
    <property type="match status" value="1"/>
</dbReference>
<dbReference type="InterPro" id="IPR050817">
    <property type="entry name" value="DjlA_DnaK_co-chaperone"/>
</dbReference>
<gene>
    <name evidence="2" type="ORF">K490DRAFT_57236</name>
</gene>
<dbReference type="Gene3D" id="1.10.287.110">
    <property type="entry name" value="DnaJ domain"/>
    <property type="match status" value="1"/>
</dbReference>
<reference evidence="2" key="1">
    <citation type="journal article" date="2020" name="Stud. Mycol.">
        <title>101 Dothideomycetes genomes: a test case for predicting lifestyles and emergence of pathogens.</title>
        <authorList>
            <person name="Haridas S."/>
            <person name="Albert R."/>
            <person name="Binder M."/>
            <person name="Bloem J."/>
            <person name="Labutti K."/>
            <person name="Salamov A."/>
            <person name="Andreopoulos B."/>
            <person name="Baker S."/>
            <person name="Barry K."/>
            <person name="Bills G."/>
            <person name="Bluhm B."/>
            <person name="Cannon C."/>
            <person name="Castanera R."/>
            <person name="Culley D."/>
            <person name="Daum C."/>
            <person name="Ezra D."/>
            <person name="Gonzalez J."/>
            <person name="Henrissat B."/>
            <person name="Kuo A."/>
            <person name="Liang C."/>
            <person name="Lipzen A."/>
            <person name="Lutzoni F."/>
            <person name="Magnuson J."/>
            <person name="Mondo S."/>
            <person name="Nolan M."/>
            <person name="Ohm R."/>
            <person name="Pangilinan J."/>
            <person name="Park H.-J."/>
            <person name="Ramirez L."/>
            <person name="Alfaro M."/>
            <person name="Sun H."/>
            <person name="Tritt A."/>
            <person name="Yoshinaga Y."/>
            <person name="Zwiers L.-H."/>
            <person name="Turgeon B."/>
            <person name="Goodwin S."/>
            <person name="Spatafora J."/>
            <person name="Crous P."/>
            <person name="Grigoriev I."/>
        </authorList>
    </citation>
    <scope>NUCLEOTIDE SEQUENCE</scope>
    <source>
        <strain evidence="2">CBS 121410</strain>
    </source>
</reference>
<accession>A0A9P4HSH4</accession>
<keyword evidence="3" id="KW-1185">Reference proteome</keyword>
<evidence type="ECO:0000259" key="1">
    <source>
        <dbReference type="PROSITE" id="PS50076"/>
    </source>
</evidence>
<dbReference type="InterPro" id="IPR001623">
    <property type="entry name" value="DnaJ_domain"/>
</dbReference>
<dbReference type="AlphaFoldDB" id="A0A9P4HSH4"/>